<dbReference type="UniPathway" id="UPA00219"/>
<evidence type="ECO:0000256" key="7">
    <source>
        <dbReference type="PROSITE-ProRule" id="PRU01373"/>
    </source>
</evidence>
<dbReference type="AlphaFoldDB" id="A0A3S3QR31"/>
<sequence>MILPKFLATCAACVGIAVFFLISLSSGSAHINAQAENMVRSIPATDMLPLQKNLFWLLENKPAVKFSFITDWKVSDGVDALLFTFYQENNFFPYWVTEYGPTRNAHILLSVLRRVDEEGLDLKRYRISRITALLVSRKTKDLAQLDLMLTLALYTYLGDMLEGAAASCLLDPALFSTARSTVADRKAMLHQAVSALDLRQFLKKLPPHHYEYQSLKKMLVRYRRMAGQGGWSKIPSGQTLRPGMADPRLRLLAERLFITGDLKDFSVIAPPPLLARPKPFPGPVTVTYNHISLREALLPPSWWLIPPALPPVHRLQYSNALLRAVQHFQQRYNLEQDGVIGKNTLETLNLPVENHINKIILNMERWRWLPHQLQGRRILVNIAGFRLVGMNDRKVEITMPVIVGKVGHNTPIFNHVMTYVEVNPYWNIPPSIVRNEIVDKVIENPFYLQEQRIRIFANWQEGAPEVMPGNIDWENIGRGINQFHLRQEPGPGNALGTMKFMFPNNNNVYLHDTPAHGLFRRVKRTFSHGCIRLSRPLDLASYILSNDHQMVLRKQLKAQVASRKRKIFVLNQPLPVHLIYRTARVDRNTGAAYFYDDIYGRDARLAAALFPEQKTKCRYSY</sequence>
<dbReference type="InterPro" id="IPR023346">
    <property type="entry name" value="Lysozyme-like_dom_sf"/>
</dbReference>
<proteinExistence type="inferred from homology"/>
<keyword evidence="10" id="KW-1185">Reference proteome</keyword>
<gene>
    <name evidence="9" type="ORF">H206_00812</name>
</gene>
<dbReference type="PANTHER" id="PTHR41533">
    <property type="entry name" value="L,D-TRANSPEPTIDASE HI_1667-RELATED"/>
    <property type="match status" value="1"/>
</dbReference>
<dbReference type="InterPro" id="IPR002477">
    <property type="entry name" value="Peptidoglycan-bd-like"/>
</dbReference>
<evidence type="ECO:0000256" key="3">
    <source>
        <dbReference type="ARBA" id="ARBA00022679"/>
    </source>
</evidence>
<dbReference type="InterPro" id="IPR005490">
    <property type="entry name" value="LD_TPept_cat_dom"/>
</dbReference>
<keyword evidence="3" id="KW-0808">Transferase</keyword>
<dbReference type="EMBL" id="MTKO01000081">
    <property type="protein sequence ID" value="RWX45234.1"/>
    <property type="molecule type" value="Genomic_DNA"/>
</dbReference>
<evidence type="ECO:0000256" key="4">
    <source>
        <dbReference type="ARBA" id="ARBA00022960"/>
    </source>
</evidence>
<dbReference type="SUPFAM" id="SSF141523">
    <property type="entry name" value="L,D-transpeptidase catalytic domain-like"/>
    <property type="match status" value="1"/>
</dbReference>
<dbReference type="PANTHER" id="PTHR41533:SF2">
    <property type="entry name" value="BLR7131 PROTEIN"/>
    <property type="match status" value="1"/>
</dbReference>
<dbReference type="Pfam" id="PF03734">
    <property type="entry name" value="YkuD"/>
    <property type="match status" value="1"/>
</dbReference>
<dbReference type="InterPro" id="IPR036366">
    <property type="entry name" value="PGBDSf"/>
</dbReference>
<evidence type="ECO:0000256" key="6">
    <source>
        <dbReference type="ARBA" id="ARBA00023316"/>
    </source>
</evidence>
<dbReference type="CDD" id="cd16913">
    <property type="entry name" value="YkuD_like"/>
    <property type="match status" value="1"/>
</dbReference>
<comment type="similarity">
    <text evidence="2">Belongs to the YkuD family.</text>
</comment>
<dbReference type="SUPFAM" id="SSF53955">
    <property type="entry name" value="Lysozyme-like"/>
    <property type="match status" value="1"/>
</dbReference>
<keyword evidence="6 7" id="KW-0961">Cell wall biogenesis/degradation</keyword>
<accession>A0A3S3QR31</accession>
<dbReference type="Gene3D" id="1.10.101.10">
    <property type="entry name" value="PGBD-like superfamily/PGBD"/>
    <property type="match status" value="1"/>
</dbReference>
<dbReference type="PROSITE" id="PS52029">
    <property type="entry name" value="LD_TPASE"/>
    <property type="match status" value="1"/>
</dbReference>
<dbReference type="GO" id="GO:0071555">
    <property type="term" value="P:cell wall organization"/>
    <property type="evidence" value="ECO:0007669"/>
    <property type="project" value="UniProtKB-UniRule"/>
</dbReference>
<protein>
    <submittedName>
        <fullName evidence="9">Murein L,D-transpeptidase YcbB/YkuD</fullName>
    </submittedName>
</protein>
<evidence type="ECO:0000256" key="2">
    <source>
        <dbReference type="ARBA" id="ARBA00005992"/>
    </source>
</evidence>
<feature type="active site" description="Proton donor/acceptor" evidence="7">
    <location>
        <position position="511"/>
    </location>
</feature>
<dbReference type="Proteomes" id="UP000287853">
    <property type="component" value="Unassembled WGS sequence"/>
</dbReference>
<dbReference type="InterPro" id="IPR052905">
    <property type="entry name" value="LD-transpeptidase_YkuD-like"/>
</dbReference>
<keyword evidence="4 7" id="KW-0133">Cell shape</keyword>
<evidence type="ECO:0000313" key="10">
    <source>
        <dbReference type="Proteomes" id="UP000287853"/>
    </source>
</evidence>
<dbReference type="GO" id="GO:0009252">
    <property type="term" value="P:peptidoglycan biosynthetic process"/>
    <property type="evidence" value="ECO:0007669"/>
    <property type="project" value="UniProtKB-UniPathway"/>
</dbReference>
<comment type="pathway">
    <text evidence="1 7">Cell wall biogenesis; peptidoglycan biosynthesis.</text>
</comment>
<dbReference type="GO" id="GO:0016740">
    <property type="term" value="F:transferase activity"/>
    <property type="evidence" value="ECO:0007669"/>
    <property type="project" value="UniProtKB-KW"/>
</dbReference>
<dbReference type="Pfam" id="PF01471">
    <property type="entry name" value="PG_binding_1"/>
    <property type="match status" value="1"/>
</dbReference>
<evidence type="ECO:0000313" key="9">
    <source>
        <dbReference type="EMBL" id="RWX45234.1"/>
    </source>
</evidence>
<evidence type="ECO:0000259" key="8">
    <source>
        <dbReference type="PROSITE" id="PS52029"/>
    </source>
</evidence>
<dbReference type="InterPro" id="IPR045380">
    <property type="entry name" value="LD_TPept_scaffold_dom"/>
</dbReference>
<comment type="caution">
    <text evidence="9">The sequence shown here is derived from an EMBL/GenBank/DDBJ whole genome shotgun (WGS) entry which is preliminary data.</text>
</comment>
<keyword evidence="5 7" id="KW-0573">Peptidoglycan synthesis</keyword>
<name>A0A3S3QR31_9BACT</name>
<dbReference type="Pfam" id="PF20142">
    <property type="entry name" value="Scaffold"/>
    <property type="match status" value="1"/>
</dbReference>
<dbReference type="Gene3D" id="2.40.440.10">
    <property type="entry name" value="L,D-transpeptidase catalytic domain-like"/>
    <property type="match status" value="1"/>
</dbReference>
<dbReference type="GO" id="GO:0004180">
    <property type="term" value="F:carboxypeptidase activity"/>
    <property type="evidence" value="ECO:0007669"/>
    <property type="project" value="UniProtKB-ARBA"/>
</dbReference>
<evidence type="ECO:0000256" key="5">
    <source>
        <dbReference type="ARBA" id="ARBA00022984"/>
    </source>
</evidence>
<feature type="active site" description="Nucleophile" evidence="7">
    <location>
        <position position="530"/>
    </location>
</feature>
<dbReference type="InterPro" id="IPR038063">
    <property type="entry name" value="Transpep_catalytic_dom"/>
</dbReference>
<organism evidence="9 10">
    <name type="scientific">Candidatus Electrothrix aarhusensis</name>
    <dbReference type="NCBI Taxonomy" id="1859131"/>
    <lineage>
        <taxon>Bacteria</taxon>
        <taxon>Pseudomonadati</taxon>
        <taxon>Thermodesulfobacteriota</taxon>
        <taxon>Desulfobulbia</taxon>
        <taxon>Desulfobulbales</taxon>
        <taxon>Desulfobulbaceae</taxon>
        <taxon>Candidatus Electrothrix</taxon>
    </lineage>
</organism>
<feature type="domain" description="L,D-TPase catalytic" evidence="8">
    <location>
        <begin position="376"/>
        <end position="561"/>
    </location>
</feature>
<reference evidence="9 10" key="1">
    <citation type="submission" date="2017-01" db="EMBL/GenBank/DDBJ databases">
        <title>The cable genome- insights into the physiology and evolution of filamentous bacteria capable of sulfide oxidation via long distance electron transfer.</title>
        <authorList>
            <person name="Schreiber L."/>
            <person name="Bjerg J.T."/>
            <person name="Boggild A."/>
            <person name="Van De Vossenberg J."/>
            <person name="Meysman F."/>
            <person name="Nielsen L.P."/>
            <person name="Schramm A."/>
            <person name="Kjeldsen K.U."/>
        </authorList>
    </citation>
    <scope>NUCLEOTIDE SEQUENCE [LARGE SCALE GENOMIC DNA]</scope>
    <source>
        <strain evidence="9">MCF</strain>
    </source>
</reference>
<dbReference type="GO" id="GO:0008360">
    <property type="term" value="P:regulation of cell shape"/>
    <property type="evidence" value="ECO:0007669"/>
    <property type="project" value="UniProtKB-UniRule"/>
</dbReference>
<evidence type="ECO:0000256" key="1">
    <source>
        <dbReference type="ARBA" id="ARBA00004752"/>
    </source>
</evidence>